<dbReference type="EMBL" id="JBEVCJ010000023">
    <property type="protein sequence ID" value="MET1256540.1"/>
    <property type="molecule type" value="Genomic_DNA"/>
</dbReference>
<gene>
    <name evidence="1" type="ORF">ABVT43_15475</name>
</gene>
<evidence type="ECO:0000313" key="2">
    <source>
        <dbReference type="Proteomes" id="UP001548189"/>
    </source>
</evidence>
<proteinExistence type="predicted"/>
<dbReference type="SUPFAM" id="SSF50341">
    <property type="entry name" value="CheW-like"/>
    <property type="match status" value="1"/>
</dbReference>
<dbReference type="InterPro" id="IPR002545">
    <property type="entry name" value="CheW-lke_dom"/>
</dbReference>
<name>A0ABV2BX95_9GAMM</name>
<accession>A0ABV2BX95</accession>
<protein>
    <submittedName>
        <fullName evidence="1">Chemotaxis protein CheW</fullName>
    </submittedName>
</protein>
<sequence length="158" mass="17751">MATDIQEVYSLMIPTVGSNILLPNSNVAEIVPFSNVELFDDMSNKPRWFLGHLFWRGQEIPLISIDVIRGEADAQANKRSRVAVAHTLNSNRELPYIAIVVQGIPRLSHVREDNIRFIDDDALSDAEKMKVSVDSIEAAIPDLDKLEVMIQAAREQLQ</sequence>
<dbReference type="Proteomes" id="UP001548189">
    <property type="component" value="Unassembled WGS sequence"/>
</dbReference>
<organism evidence="1 2">
    <name type="scientific">Aliikangiella maris</name>
    <dbReference type="NCBI Taxonomy" id="3162458"/>
    <lineage>
        <taxon>Bacteria</taxon>
        <taxon>Pseudomonadati</taxon>
        <taxon>Pseudomonadota</taxon>
        <taxon>Gammaproteobacteria</taxon>
        <taxon>Oceanospirillales</taxon>
        <taxon>Pleioneaceae</taxon>
        <taxon>Aliikangiella</taxon>
    </lineage>
</organism>
<evidence type="ECO:0000313" key="1">
    <source>
        <dbReference type="EMBL" id="MET1256540.1"/>
    </source>
</evidence>
<dbReference type="InterPro" id="IPR036061">
    <property type="entry name" value="CheW-like_dom_sf"/>
</dbReference>
<dbReference type="PROSITE" id="PS50851">
    <property type="entry name" value="CHEW"/>
    <property type="match status" value="1"/>
</dbReference>
<reference evidence="1 2" key="1">
    <citation type="submission" date="2024-06" db="EMBL/GenBank/DDBJ databases">
        <authorList>
            <person name="Li F."/>
        </authorList>
    </citation>
    <scope>NUCLEOTIDE SEQUENCE [LARGE SCALE GENOMIC DNA]</scope>
    <source>
        <strain evidence="1 2">GXAS 311</strain>
    </source>
</reference>
<keyword evidence="2" id="KW-1185">Reference proteome</keyword>
<comment type="caution">
    <text evidence="1">The sequence shown here is derived from an EMBL/GenBank/DDBJ whole genome shotgun (WGS) entry which is preliminary data.</text>
</comment>
<dbReference type="Pfam" id="PF01584">
    <property type="entry name" value="CheW"/>
    <property type="match status" value="1"/>
</dbReference>